<gene>
    <name evidence="1" type="ORF">Glove_103g148</name>
</gene>
<sequence length="100" mass="11437">MIDGLIKNGMLKINGRKYVPEIFSGEEYTKPSDFYSFDLARKIGNGLRSNSISYSKIQELWDARSFLQKKNDEKGILEPDQIIILVLLLMPLMDKKLPAS</sequence>
<evidence type="ECO:0000313" key="2">
    <source>
        <dbReference type="Proteomes" id="UP000266861"/>
    </source>
</evidence>
<evidence type="ECO:0000313" key="1">
    <source>
        <dbReference type="EMBL" id="RHZ82887.1"/>
    </source>
</evidence>
<name>A0A397J621_9GLOM</name>
<proteinExistence type="predicted"/>
<comment type="caution">
    <text evidence="1">The sequence shown here is derived from an EMBL/GenBank/DDBJ whole genome shotgun (WGS) entry which is preliminary data.</text>
</comment>
<reference evidence="1 2" key="1">
    <citation type="submission" date="2018-08" db="EMBL/GenBank/DDBJ databases">
        <title>Genome and evolution of the arbuscular mycorrhizal fungus Diversispora epigaea (formerly Glomus versiforme) and its bacterial endosymbionts.</title>
        <authorList>
            <person name="Sun X."/>
            <person name="Fei Z."/>
            <person name="Harrison M."/>
        </authorList>
    </citation>
    <scope>NUCLEOTIDE SEQUENCE [LARGE SCALE GENOMIC DNA]</scope>
    <source>
        <strain evidence="1 2">IT104</strain>
    </source>
</reference>
<protein>
    <submittedName>
        <fullName evidence="1">Uncharacterized protein</fullName>
    </submittedName>
</protein>
<dbReference type="OrthoDB" id="1668230at2759"/>
<keyword evidence="2" id="KW-1185">Reference proteome</keyword>
<organism evidence="1 2">
    <name type="scientific">Diversispora epigaea</name>
    <dbReference type="NCBI Taxonomy" id="1348612"/>
    <lineage>
        <taxon>Eukaryota</taxon>
        <taxon>Fungi</taxon>
        <taxon>Fungi incertae sedis</taxon>
        <taxon>Mucoromycota</taxon>
        <taxon>Glomeromycotina</taxon>
        <taxon>Glomeromycetes</taxon>
        <taxon>Diversisporales</taxon>
        <taxon>Diversisporaceae</taxon>
        <taxon>Diversispora</taxon>
    </lineage>
</organism>
<dbReference type="AlphaFoldDB" id="A0A397J621"/>
<dbReference type="Proteomes" id="UP000266861">
    <property type="component" value="Unassembled WGS sequence"/>
</dbReference>
<dbReference type="EMBL" id="PQFF01000096">
    <property type="protein sequence ID" value="RHZ82887.1"/>
    <property type="molecule type" value="Genomic_DNA"/>
</dbReference>
<accession>A0A397J621</accession>